<accession>A0A5C5TSB5</accession>
<comment type="similarity">
    <text evidence="1">Belongs to the membrane fusion protein (MFP) (TC 8.A.1) family.</text>
</comment>
<dbReference type="Gene3D" id="2.40.420.20">
    <property type="match status" value="1"/>
</dbReference>
<dbReference type="FunFam" id="2.40.420.20:FF:000006">
    <property type="entry name" value="RND family efflux transporter MFP subunit"/>
    <property type="match status" value="1"/>
</dbReference>
<evidence type="ECO:0000256" key="2">
    <source>
        <dbReference type="ARBA" id="ARBA00022448"/>
    </source>
</evidence>
<keyword evidence="2" id="KW-0813">Transport</keyword>
<evidence type="ECO:0000313" key="6">
    <source>
        <dbReference type="EMBL" id="TWT16874.1"/>
    </source>
</evidence>
<dbReference type="Pfam" id="PF25989">
    <property type="entry name" value="YknX_C"/>
    <property type="match status" value="1"/>
</dbReference>
<keyword evidence="7" id="KW-1185">Reference proteome</keyword>
<dbReference type="InterPro" id="IPR058625">
    <property type="entry name" value="MdtA-like_BSH"/>
</dbReference>
<feature type="domain" description="Multidrug resistance protein MdtA-like barrel-sandwich hybrid" evidence="3">
    <location>
        <begin position="86"/>
        <end position="220"/>
    </location>
</feature>
<dbReference type="GO" id="GO:0015562">
    <property type="term" value="F:efflux transmembrane transporter activity"/>
    <property type="evidence" value="ECO:0007669"/>
    <property type="project" value="TreeGrafter"/>
</dbReference>
<sequence>MDRRTRPPRLRRAVRGGVPGGRRAWLAVMSTALALAAVLLLALRDPSGDEAAPPPPTLAVRAVAPEPRTWPSTLPAVGSIAAWQEVVVGAEIGGQRLSRLLVDVGDTVRKGQLLAELGPGPLQAQLDASRAALREAQVMADDAARSAARALELRDSGLMSRQSIDQAVAARDAARARLAAARAQVEADAMRLGYARILAPDDGVVSARAAVEGALVQEGAELLRLQRQGRLEWRAEVPAADLARVAPGQVARIASGTGHLEGRVRQVAPQVDPQTRTGLVYVDLPAGDGVRAGQFARGELLLGTREVLTLPESALLMRDGGSHVFLVEGDTVRQRKVEPGARRGDRVEIRAGLAPGERVVESGVAFLADGVAVRVVGDAAVADAR</sequence>
<reference evidence="6 7" key="1">
    <citation type="submission" date="2019-07" db="EMBL/GenBank/DDBJ databases">
        <title>Luteimonas sp. YD-1 nov., isolated from acidic soil.</title>
        <authorList>
            <person name="Zhou J."/>
        </authorList>
    </citation>
    <scope>NUCLEOTIDE SEQUENCE [LARGE SCALE GENOMIC DNA]</scope>
    <source>
        <strain evidence="6 7">YD-1</strain>
    </source>
</reference>
<dbReference type="Pfam" id="PF25954">
    <property type="entry name" value="Beta-barrel_RND_2"/>
    <property type="match status" value="1"/>
</dbReference>
<dbReference type="GO" id="GO:1990281">
    <property type="term" value="C:efflux pump complex"/>
    <property type="evidence" value="ECO:0007669"/>
    <property type="project" value="TreeGrafter"/>
</dbReference>
<dbReference type="Gene3D" id="2.40.50.100">
    <property type="match status" value="1"/>
</dbReference>
<dbReference type="OrthoDB" id="7265739at2"/>
<organism evidence="6 7">
    <name type="scientific">Luteimonas wenzhouensis</name>
    <dbReference type="NCBI Taxonomy" id="2599615"/>
    <lineage>
        <taxon>Bacteria</taxon>
        <taxon>Pseudomonadati</taxon>
        <taxon>Pseudomonadota</taxon>
        <taxon>Gammaproteobacteria</taxon>
        <taxon>Lysobacterales</taxon>
        <taxon>Lysobacteraceae</taxon>
        <taxon>Luteimonas</taxon>
    </lineage>
</organism>
<name>A0A5C5TSB5_9GAMM</name>
<gene>
    <name evidence="6" type="ORF">FQY79_14950</name>
</gene>
<evidence type="ECO:0000259" key="5">
    <source>
        <dbReference type="Pfam" id="PF25989"/>
    </source>
</evidence>
<dbReference type="Gene3D" id="1.10.287.470">
    <property type="entry name" value="Helix hairpin bin"/>
    <property type="match status" value="1"/>
</dbReference>
<dbReference type="AlphaFoldDB" id="A0A5C5TSB5"/>
<dbReference type="PANTHER" id="PTHR30469">
    <property type="entry name" value="MULTIDRUG RESISTANCE PROTEIN MDTA"/>
    <property type="match status" value="1"/>
</dbReference>
<dbReference type="InterPro" id="IPR058637">
    <property type="entry name" value="YknX-like_C"/>
</dbReference>
<feature type="domain" description="CusB-like beta-barrel" evidence="4">
    <location>
        <begin position="235"/>
        <end position="299"/>
    </location>
</feature>
<evidence type="ECO:0000259" key="3">
    <source>
        <dbReference type="Pfam" id="PF25917"/>
    </source>
</evidence>
<proteinExistence type="inferred from homology"/>
<dbReference type="Pfam" id="PF25917">
    <property type="entry name" value="BSH_RND"/>
    <property type="match status" value="1"/>
</dbReference>
<dbReference type="Gene3D" id="2.40.30.170">
    <property type="match status" value="1"/>
</dbReference>
<protein>
    <submittedName>
        <fullName evidence="6">Efflux RND transporter periplasmic adaptor subunit</fullName>
    </submittedName>
</protein>
<comment type="caution">
    <text evidence="6">The sequence shown here is derived from an EMBL/GenBank/DDBJ whole genome shotgun (WGS) entry which is preliminary data.</text>
</comment>
<dbReference type="InterPro" id="IPR058792">
    <property type="entry name" value="Beta-barrel_RND_2"/>
</dbReference>
<evidence type="ECO:0000256" key="1">
    <source>
        <dbReference type="ARBA" id="ARBA00009477"/>
    </source>
</evidence>
<feature type="domain" description="YknX-like C-terminal permuted SH3-like" evidence="5">
    <location>
        <begin position="307"/>
        <end position="375"/>
    </location>
</feature>
<dbReference type="Proteomes" id="UP000315949">
    <property type="component" value="Unassembled WGS sequence"/>
</dbReference>
<evidence type="ECO:0000313" key="7">
    <source>
        <dbReference type="Proteomes" id="UP000315949"/>
    </source>
</evidence>
<dbReference type="InterPro" id="IPR006143">
    <property type="entry name" value="RND_pump_MFP"/>
</dbReference>
<dbReference type="SUPFAM" id="SSF111369">
    <property type="entry name" value="HlyD-like secretion proteins"/>
    <property type="match status" value="1"/>
</dbReference>
<dbReference type="EMBL" id="VOHE01000013">
    <property type="protein sequence ID" value="TWT16874.1"/>
    <property type="molecule type" value="Genomic_DNA"/>
</dbReference>
<dbReference type="NCBIfam" id="TIGR01730">
    <property type="entry name" value="RND_mfp"/>
    <property type="match status" value="1"/>
</dbReference>
<evidence type="ECO:0000259" key="4">
    <source>
        <dbReference type="Pfam" id="PF25954"/>
    </source>
</evidence>
<dbReference type="RefSeq" id="WP_146313688.1">
    <property type="nucleotide sequence ID" value="NZ_VOHE01000013.1"/>
</dbReference>
<dbReference type="PANTHER" id="PTHR30469:SF15">
    <property type="entry name" value="HLYD FAMILY OF SECRETION PROTEINS"/>
    <property type="match status" value="1"/>
</dbReference>